<dbReference type="InterPro" id="IPR001509">
    <property type="entry name" value="Epimerase_deHydtase"/>
</dbReference>
<dbReference type="SUPFAM" id="SSF51735">
    <property type="entry name" value="NAD(P)-binding Rossmann-fold domains"/>
    <property type="match status" value="1"/>
</dbReference>
<dbReference type="InterPro" id="IPR050425">
    <property type="entry name" value="NAD(P)_dehydrat-like"/>
</dbReference>
<protein>
    <recommendedName>
        <fullName evidence="3">NAD-dependent epimerase/dehydratase domain-containing protein</fullName>
    </recommendedName>
</protein>
<dbReference type="PANTHER" id="PTHR10366:SF564">
    <property type="entry name" value="STEROL-4-ALPHA-CARBOXYLATE 3-DEHYDROGENASE, DECARBOXYLATING"/>
    <property type="match status" value="1"/>
</dbReference>
<sequence length="349" mass="38431">MSGDLVLITGATGHLGFRTLRFALEHGYNVRAIVRSEAKADKIKNNTVLKAMNKEAQLSFVVVPDFLKPGAFDEAVKDVKYILHIASPMATKVPEGEEDLEKFFVPAAVQGTMGVLESAKKAGTVKRIIVTSSVVSIMPLSAIMDPSDDVFSAESRLPDPQGPFNHVFVAYAASKTAAFNKAEAWINSEKPDFDVIHIHPSFILGRDDLAETTQDFQTVVNRMVVNQALNQVDPSYASMVNNFNHVDDTARIHVLALDPKLAGNQSFLVSNRGQDGMTWDDTKSIIDKYYHGYIQDGTLPNTGKMGTVVGKLDVKKTEDTFGFRLASYETCVVSVMDHYLELLKKEKNV</sequence>
<accession>A0AAN7WAG4</accession>
<gene>
    <name evidence="4" type="ORF">LTR97_003118</name>
</gene>
<dbReference type="Pfam" id="PF01370">
    <property type="entry name" value="Epimerase"/>
    <property type="match status" value="1"/>
</dbReference>
<evidence type="ECO:0000313" key="4">
    <source>
        <dbReference type="EMBL" id="KAK5704105.1"/>
    </source>
</evidence>
<dbReference type="GO" id="GO:0016616">
    <property type="term" value="F:oxidoreductase activity, acting on the CH-OH group of donors, NAD or NADP as acceptor"/>
    <property type="evidence" value="ECO:0007669"/>
    <property type="project" value="TreeGrafter"/>
</dbReference>
<organism evidence="4 5">
    <name type="scientific">Elasticomyces elasticus</name>
    <dbReference type="NCBI Taxonomy" id="574655"/>
    <lineage>
        <taxon>Eukaryota</taxon>
        <taxon>Fungi</taxon>
        <taxon>Dikarya</taxon>
        <taxon>Ascomycota</taxon>
        <taxon>Pezizomycotina</taxon>
        <taxon>Dothideomycetes</taxon>
        <taxon>Dothideomycetidae</taxon>
        <taxon>Mycosphaerellales</taxon>
        <taxon>Teratosphaeriaceae</taxon>
        <taxon>Elasticomyces</taxon>
    </lineage>
</organism>
<reference evidence="4" key="1">
    <citation type="submission" date="2023-08" db="EMBL/GenBank/DDBJ databases">
        <title>Black Yeasts Isolated from many extreme environments.</title>
        <authorList>
            <person name="Coleine C."/>
            <person name="Stajich J.E."/>
            <person name="Selbmann L."/>
        </authorList>
    </citation>
    <scope>NUCLEOTIDE SEQUENCE</scope>
    <source>
        <strain evidence="4">CCFEE 5810</strain>
    </source>
</reference>
<dbReference type="AlphaFoldDB" id="A0AAN7WAG4"/>
<dbReference type="Proteomes" id="UP001310594">
    <property type="component" value="Unassembled WGS sequence"/>
</dbReference>
<proteinExistence type="inferred from homology"/>
<comment type="similarity">
    <text evidence="2">Belongs to the NAD(P)-dependent epimerase/dehydratase family. Dihydroflavonol-4-reductase subfamily.</text>
</comment>
<dbReference type="EMBL" id="JAVRQU010000004">
    <property type="protein sequence ID" value="KAK5704105.1"/>
    <property type="molecule type" value="Genomic_DNA"/>
</dbReference>
<evidence type="ECO:0000256" key="1">
    <source>
        <dbReference type="ARBA" id="ARBA00023002"/>
    </source>
</evidence>
<dbReference type="PANTHER" id="PTHR10366">
    <property type="entry name" value="NAD DEPENDENT EPIMERASE/DEHYDRATASE"/>
    <property type="match status" value="1"/>
</dbReference>
<feature type="domain" description="NAD-dependent epimerase/dehydratase" evidence="3">
    <location>
        <begin position="6"/>
        <end position="259"/>
    </location>
</feature>
<name>A0AAN7WAG4_9PEZI</name>
<dbReference type="Gene3D" id="3.40.50.720">
    <property type="entry name" value="NAD(P)-binding Rossmann-like Domain"/>
    <property type="match status" value="1"/>
</dbReference>
<evidence type="ECO:0000313" key="5">
    <source>
        <dbReference type="Proteomes" id="UP001310594"/>
    </source>
</evidence>
<comment type="caution">
    <text evidence="4">The sequence shown here is derived from an EMBL/GenBank/DDBJ whole genome shotgun (WGS) entry which is preliminary data.</text>
</comment>
<keyword evidence="1" id="KW-0560">Oxidoreductase</keyword>
<dbReference type="InterPro" id="IPR036291">
    <property type="entry name" value="NAD(P)-bd_dom_sf"/>
</dbReference>
<evidence type="ECO:0000259" key="3">
    <source>
        <dbReference type="Pfam" id="PF01370"/>
    </source>
</evidence>
<evidence type="ECO:0000256" key="2">
    <source>
        <dbReference type="ARBA" id="ARBA00023445"/>
    </source>
</evidence>